<name>A0ABX4H8D8_9CORY</name>
<evidence type="ECO:0000313" key="2">
    <source>
        <dbReference type="Proteomes" id="UP000218281"/>
    </source>
</evidence>
<reference evidence="1 2" key="1">
    <citation type="submission" date="2017-08" db="EMBL/GenBank/DDBJ databases">
        <title>Whole genome sequences of 6 clinical strains closest to Corynebacterium imitans.</title>
        <authorList>
            <person name="Bernier A.-M."/>
            <person name="Burdz T."/>
            <person name="Bernard K."/>
        </authorList>
    </citation>
    <scope>NUCLEOTIDE SEQUENCE [LARGE SCALE GENOMIC DNA]</scope>
    <source>
        <strain evidence="1 2">NML93-0607</strain>
    </source>
</reference>
<sequence>MVHSIEEMLSEASMACFDPEDATLSSGKHTQAKIGTVFLEEWAHLMGSDSVYMSALASEDTDESEE</sequence>
<proteinExistence type="predicted"/>
<protein>
    <submittedName>
        <fullName evidence="1">Uncharacterized protein</fullName>
    </submittedName>
</protein>
<gene>
    <name evidence="1" type="ORF">CKJ81_08645</name>
</gene>
<keyword evidence="2" id="KW-1185">Reference proteome</keyword>
<evidence type="ECO:0000313" key="1">
    <source>
        <dbReference type="EMBL" id="PAT05561.1"/>
    </source>
</evidence>
<dbReference type="Proteomes" id="UP000218281">
    <property type="component" value="Unassembled WGS sequence"/>
</dbReference>
<comment type="caution">
    <text evidence="1">The sequence shown here is derived from an EMBL/GenBank/DDBJ whole genome shotgun (WGS) entry which is preliminary data.</text>
</comment>
<dbReference type="EMBL" id="NSGO01000008">
    <property type="protein sequence ID" value="PAT05561.1"/>
    <property type="molecule type" value="Genomic_DNA"/>
</dbReference>
<organism evidence="1 2">
    <name type="scientific">Corynebacterium hadale</name>
    <dbReference type="NCBI Taxonomy" id="2026255"/>
    <lineage>
        <taxon>Bacteria</taxon>
        <taxon>Bacillati</taxon>
        <taxon>Actinomycetota</taxon>
        <taxon>Actinomycetes</taxon>
        <taxon>Mycobacteriales</taxon>
        <taxon>Corynebacteriaceae</taxon>
        <taxon>Corynebacterium</taxon>
    </lineage>
</organism>
<dbReference type="RefSeq" id="WP_095536021.1">
    <property type="nucleotide sequence ID" value="NZ_NSGO01000008.1"/>
</dbReference>
<accession>A0ABX4H8D8</accession>